<reference evidence="2 3" key="1">
    <citation type="journal article" date="2018" name="Sci. Rep.">
        <title>Genome sequence of the cauliflower mushroom Sparassis crispa (Hanabiratake) and its association with beneficial usage.</title>
        <authorList>
            <person name="Kiyama R."/>
            <person name="Furutani Y."/>
            <person name="Kawaguchi K."/>
            <person name="Nakanishi T."/>
        </authorList>
    </citation>
    <scope>NUCLEOTIDE SEQUENCE [LARGE SCALE GENOMIC DNA]</scope>
</reference>
<feature type="domain" description="BTB" evidence="1">
    <location>
        <begin position="48"/>
        <end position="122"/>
    </location>
</feature>
<evidence type="ECO:0000313" key="2">
    <source>
        <dbReference type="EMBL" id="GBE89328.1"/>
    </source>
</evidence>
<gene>
    <name evidence="2" type="ORF">SCP_1503360</name>
</gene>
<dbReference type="InterPro" id="IPR011333">
    <property type="entry name" value="SKP1/BTB/POZ_sf"/>
</dbReference>
<evidence type="ECO:0000313" key="3">
    <source>
        <dbReference type="Proteomes" id="UP000287166"/>
    </source>
</evidence>
<proteinExistence type="predicted"/>
<dbReference type="PROSITE" id="PS50097">
    <property type="entry name" value="BTB"/>
    <property type="match status" value="1"/>
</dbReference>
<dbReference type="OrthoDB" id="3027208at2759"/>
<dbReference type="AlphaFoldDB" id="A0A401H4G9"/>
<dbReference type="InParanoid" id="A0A401H4G9"/>
<sequence>MLTDFQILLGFLICVCLLYRFRHLFTDDEPPPEPSDITVNKEFWKYGGDVFLDAQNSTRFRVHKDVLIRNSDVFRTDLQVLDSRRADADIVDGCPVLYVADYPDDLIYLLRVFYDDRANRMASRGLCVLMEVEALTRMAIKYQVADVRNDCVSRMRSFFTDQFADWDKHMSHGGLRSDSIRLEAQNEAISAVNLARLTGQHSMLPTALLLCCDIPQDELAAGVRLRNGRLDRLSPEDLKKCEEGRKTIKKAHLVGRGQICHFGTAGSDCPRKTCAEVLAGWLSTDRIALERCSDQFNLAEHELCDYYKLCEQCSVTVRASIIDYRRAFWKMLPSFFKLGDWPQL</sequence>
<protein>
    <recommendedName>
        <fullName evidence="1">BTB domain-containing protein</fullName>
    </recommendedName>
</protein>
<dbReference type="Pfam" id="PF00651">
    <property type="entry name" value="BTB"/>
    <property type="match status" value="1"/>
</dbReference>
<dbReference type="Gene3D" id="3.30.710.10">
    <property type="entry name" value="Potassium Channel Kv1.1, Chain A"/>
    <property type="match status" value="1"/>
</dbReference>
<organism evidence="2 3">
    <name type="scientific">Sparassis crispa</name>
    <dbReference type="NCBI Taxonomy" id="139825"/>
    <lineage>
        <taxon>Eukaryota</taxon>
        <taxon>Fungi</taxon>
        <taxon>Dikarya</taxon>
        <taxon>Basidiomycota</taxon>
        <taxon>Agaricomycotina</taxon>
        <taxon>Agaricomycetes</taxon>
        <taxon>Polyporales</taxon>
        <taxon>Sparassidaceae</taxon>
        <taxon>Sparassis</taxon>
    </lineage>
</organism>
<dbReference type="SMART" id="SM00225">
    <property type="entry name" value="BTB"/>
    <property type="match status" value="1"/>
</dbReference>
<dbReference type="GeneID" id="38786245"/>
<dbReference type="EMBL" id="BFAD01000015">
    <property type="protein sequence ID" value="GBE89328.1"/>
    <property type="molecule type" value="Genomic_DNA"/>
</dbReference>
<name>A0A401H4G9_9APHY</name>
<keyword evidence="3" id="KW-1185">Reference proteome</keyword>
<comment type="caution">
    <text evidence="2">The sequence shown here is derived from an EMBL/GenBank/DDBJ whole genome shotgun (WGS) entry which is preliminary data.</text>
</comment>
<accession>A0A401H4G9</accession>
<evidence type="ECO:0000259" key="1">
    <source>
        <dbReference type="PROSITE" id="PS50097"/>
    </source>
</evidence>
<dbReference type="STRING" id="139825.A0A401H4G9"/>
<dbReference type="Proteomes" id="UP000287166">
    <property type="component" value="Unassembled WGS sequence"/>
</dbReference>
<dbReference type="InterPro" id="IPR000210">
    <property type="entry name" value="BTB/POZ_dom"/>
</dbReference>
<dbReference type="RefSeq" id="XP_027620241.1">
    <property type="nucleotide sequence ID" value="XM_027764440.1"/>
</dbReference>